<dbReference type="Gene3D" id="1.10.150.910">
    <property type="match status" value="1"/>
</dbReference>
<gene>
    <name evidence="2" type="ORF">Zmor_004276</name>
</gene>
<keyword evidence="3" id="KW-1185">Reference proteome</keyword>
<dbReference type="InterPro" id="IPR015943">
    <property type="entry name" value="WD40/YVTN_repeat-like_dom_sf"/>
</dbReference>
<sequence length="241" mass="27164">MSLGNRIYAGDIQESYHFVKYNGDQNRLVIYADDVVPRWVVAGCLLDYHTVAGADKFGNIFILRLPANATDDIDDDPSGIAAFPFLVLFWYCYFVGAKVVWQRGLLSGAPQKLECLVNYHVGELVVSLQKVTLVAGGGECLIYTTIRGTIGVLAPFTTREDVDFFQILEMHMQHKYPPLCGRDHLSYRSFYFPRKNVVDGDLTEQFNILPSGTKEEIASETTRTAVEVSKKLEDMRARFAF</sequence>
<dbReference type="GO" id="GO:0005634">
    <property type="term" value="C:nucleus"/>
    <property type="evidence" value="ECO:0007669"/>
    <property type="project" value="InterPro"/>
</dbReference>
<evidence type="ECO:0000313" key="3">
    <source>
        <dbReference type="Proteomes" id="UP001168821"/>
    </source>
</evidence>
<proteinExistence type="predicted"/>
<evidence type="ECO:0000313" key="2">
    <source>
        <dbReference type="EMBL" id="KAJ3636391.1"/>
    </source>
</evidence>
<dbReference type="EMBL" id="JALNTZ010000144">
    <property type="protein sequence ID" value="KAJ3636391.1"/>
    <property type="molecule type" value="Genomic_DNA"/>
</dbReference>
<feature type="domain" description="RSE1/DDB1/CPSF1 C-terminal" evidence="1">
    <location>
        <begin position="2"/>
        <end position="206"/>
    </location>
</feature>
<evidence type="ECO:0000259" key="1">
    <source>
        <dbReference type="Pfam" id="PF03178"/>
    </source>
</evidence>
<dbReference type="Pfam" id="PF03178">
    <property type="entry name" value="CPSF_A"/>
    <property type="match status" value="1"/>
</dbReference>
<dbReference type="Gene3D" id="2.130.10.10">
    <property type="entry name" value="YVTN repeat-like/Quinoprotein amine dehydrogenase"/>
    <property type="match status" value="1"/>
</dbReference>
<name>A0AA38HKQ9_9CUCU</name>
<dbReference type="InterPro" id="IPR004871">
    <property type="entry name" value="RSE1/DDB1/CPSF1_C"/>
</dbReference>
<reference evidence="2" key="1">
    <citation type="journal article" date="2023" name="G3 (Bethesda)">
        <title>Whole genome assemblies of Zophobas morio and Tenebrio molitor.</title>
        <authorList>
            <person name="Kaur S."/>
            <person name="Stinson S.A."/>
            <person name="diCenzo G.C."/>
        </authorList>
    </citation>
    <scope>NUCLEOTIDE SEQUENCE</scope>
    <source>
        <strain evidence="2">QUZm001</strain>
    </source>
</reference>
<dbReference type="InterPro" id="IPR050358">
    <property type="entry name" value="RSE1/DDB1/CFT1"/>
</dbReference>
<comment type="caution">
    <text evidence="2">The sequence shown here is derived from an EMBL/GenBank/DDBJ whole genome shotgun (WGS) entry which is preliminary data.</text>
</comment>
<dbReference type="AlphaFoldDB" id="A0AA38HKQ9"/>
<protein>
    <recommendedName>
        <fullName evidence="1">RSE1/DDB1/CPSF1 C-terminal domain-containing protein</fullName>
    </recommendedName>
</protein>
<organism evidence="2 3">
    <name type="scientific">Zophobas morio</name>
    <dbReference type="NCBI Taxonomy" id="2755281"/>
    <lineage>
        <taxon>Eukaryota</taxon>
        <taxon>Metazoa</taxon>
        <taxon>Ecdysozoa</taxon>
        <taxon>Arthropoda</taxon>
        <taxon>Hexapoda</taxon>
        <taxon>Insecta</taxon>
        <taxon>Pterygota</taxon>
        <taxon>Neoptera</taxon>
        <taxon>Endopterygota</taxon>
        <taxon>Coleoptera</taxon>
        <taxon>Polyphaga</taxon>
        <taxon>Cucujiformia</taxon>
        <taxon>Tenebrionidae</taxon>
        <taxon>Zophobas</taxon>
    </lineage>
</organism>
<dbReference type="PANTHER" id="PTHR10644">
    <property type="entry name" value="DNA REPAIR/RNA PROCESSING CPSF FAMILY"/>
    <property type="match status" value="1"/>
</dbReference>
<dbReference type="GO" id="GO:0003676">
    <property type="term" value="F:nucleic acid binding"/>
    <property type="evidence" value="ECO:0007669"/>
    <property type="project" value="InterPro"/>
</dbReference>
<dbReference type="Proteomes" id="UP001168821">
    <property type="component" value="Unassembled WGS sequence"/>
</dbReference>
<accession>A0AA38HKQ9</accession>